<dbReference type="Pfam" id="PF16198">
    <property type="entry name" value="TruB_C_2"/>
    <property type="match status" value="1"/>
</dbReference>
<evidence type="ECO:0000256" key="5">
    <source>
        <dbReference type="HAMAP-Rule" id="MF_01080"/>
    </source>
</evidence>
<keyword evidence="9" id="KW-1185">Reference proteome</keyword>
<accession>A0ABV5WTP8</accession>
<reference evidence="8 9" key="1">
    <citation type="submission" date="2024-09" db="EMBL/GenBank/DDBJ databases">
        <authorList>
            <person name="Sun Q."/>
            <person name="Mori K."/>
        </authorList>
    </citation>
    <scope>NUCLEOTIDE SEQUENCE [LARGE SCALE GENOMIC DNA]</scope>
    <source>
        <strain evidence="8 9">TBRC 4576</strain>
    </source>
</reference>
<dbReference type="GO" id="GO:0160148">
    <property type="term" value="F:tRNA pseudouridine(55) synthase activity"/>
    <property type="evidence" value="ECO:0007669"/>
    <property type="project" value="UniProtKB-EC"/>
</dbReference>
<evidence type="ECO:0000256" key="3">
    <source>
        <dbReference type="ARBA" id="ARBA00022694"/>
    </source>
</evidence>
<protein>
    <recommendedName>
        <fullName evidence="5">tRNA pseudouridine synthase B</fullName>
        <ecNumber evidence="5">5.4.99.25</ecNumber>
    </recommendedName>
    <alternativeName>
        <fullName evidence="5">tRNA pseudouridine(55) synthase</fullName>
        <shortName evidence="5">Psi55 synthase</shortName>
    </alternativeName>
    <alternativeName>
        <fullName evidence="5">tRNA pseudouridylate synthase</fullName>
    </alternativeName>
    <alternativeName>
        <fullName evidence="5">tRNA-uridine isomerase</fullName>
    </alternativeName>
</protein>
<proteinExistence type="inferred from homology"/>
<dbReference type="NCBIfam" id="TIGR00431">
    <property type="entry name" value="TruB"/>
    <property type="match status" value="1"/>
</dbReference>
<dbReference type="PANTHER" id="PTHR13767">
    <property type="entry name" value="TRNA-PSEUDOURIDINE SYNTHASE"/>
    <property type="match status" value="1"/>
</dbReference>
<feature type="active site" description="Nucleophile" evidence="5">
    <location>
        <position position="43"/>
    </location>
</feature>
<comment type="similarity">
    <text evidence="2 5">Belongs to the pseudouridine synthase TruB family. Type 1 subfamily.</text>
</comment>
<dbReference type="SUPFAM" id="SSF55120">
    <property type="entry name" value="Pseudouridine synthase"/>
    <property type="match status" value="1"/>
</dbReference>
<dbReference type="CDD" id="cd02573">
    <property type="entry name" value="PseudoU_synth_EcTruB"/>
    <property type="match status" value="1"/>
</dbReference>
<feature type="domain" description="Pseudouridine synthase II N-terminal" evidence="6">
    <location>
        <begin position="28"/>
        <end position="184"/>
    </location>
</feature>
<dbReference type="InterPro" id="IPR002501">
    <property type="entry name" value="PsdUridine_synth_N"/>
</dbReference>
<name>A0ABV5WTP8_9LACO</name>
<comment type="catalytic activity">
    <reaction evidence="1 5">
        <text>uridine(55) in tRNA = pseudouridine(55) in tRNA</text>
        <dbReference type="Rhea" id="RHEA:42532"/>
        <dbReference type="Rhea" id="RHEA-COMP:10101"/>
        <dbReference type="Rhea" id="RHEA-COMP:10102"/>
        <dbReference type="ChEBI" id="CHEBI:65314"/>
        <dbReference type="ChEBI" id="CHEBI:65315"/>
        <dbReference type="EC" id="5.4.99.25"/>
    </reaction>
</comment>
<comment type="function">
    <text evidence="5">Responsible for synthesis of pseudouridine from uracil-55 in the psi GC loop of transfer RNAs.</text>
</comment>
<evidence type="ECO:0000259" key="7">
    <source>
        <dbReference type="Pfam" id="PF16198"/>
    </source>
</evidence>
<evidence type="ECO:0000259" key="6">
    <source>
        <dbReference type="Pfam" id="PF01509"/>
    </source>
</evidence>
<feature type="domain" description="tRNA pseudouridylate synthase B C-terminal" evidence="7">
    <location>
        <begin position="185"/>
        <end position="243"/>
    </location>
</feature>
<evidence type="ECO:0000256" key="4">
    <source>
        <dbReference type="ARBA" id="ARBA00023235"/>
    </source>
</evidence>
<dbReference type="EMBL" id="JBHLZY010000011">
    <property type="protein sequence ID" value="MFB9769302.1"/>
    <property type="molecule type" value="Genomic_DNA"/>
</dbReference>
<organism evidence="8 9">
    <name type="scientific">Lactiplantibacillus modestisalitolerans</name>
    <dbReference type="NCBI Taxonomy" id="1457219"/>
    <lineage>
        <taxon>Bacteria</taxon>
        <taxon>Bacillati</taxon>
        <taxon>Bacillota</taxon>
        <taxon>Bacilli</taxon>
        <taxon>Lactobacillales</taxon>
        <taxon>Lactobacillaceae</taxon>
        <taxon>Lactiplantibacillus</taxon>
    </lineage>
</organism>
<comment type="caution">
    <text evidence="8">The sequence shown here is derived from an EMBL/GenBank/DDBJ whole genome shotgun (WGS) entry which is preliminary data.</text>
</comment>
<dbReference type="InterPro" id="IPR032819">
    <property type="entry name" value="TruB_C"/>
</dbReference>
<evidence type="ECO:0000313" key="8">
    <source>
        <dbReference type="EMBL" id="MFB9769302.1"/>
    </source>
</evidence>
<evidence type="ECO:0000256" key="1">
    <source>
        <dbReference type="ARBA" id="ARBA00000385"/>
    </source>
</evidence>
<evidence type="ECO:0000256" key="2">
    <source>
        <dbReference type="ARBA" id="ARBA00005642"/>
    </source>
</evidence>
<dbReference type="EC" id="5.4.99.25" evidence="5"/>
<evidence type="ECO:0000313" key="9">
    <source>
        <dbReference type="Proteomes" id="UP001589691"/>
    </source>
</evidence>
<dbReference type="Pfam" id="PF01509">
    <property type="entry name" value="TruB_N"/>
    <property type="match status" value="1"/>
</dbReference>
<dbReference type="PANTHER" id="PTHR13767:SF2">
    <property type="entry name" value="PSEUDOURIDYLATE SYNTHASE TRUB1"/>
    <property type="match status" value="1"/>
</dbReference>
<dbReference type="HAMAP" id="MF_01080">
    <property type="entry name" value="TruB_bact"/>
    <property type="match status" value="1"/>
</dbReference>
<keyword evidence="4 5" id="KW-0413">Isomerase</keyword>
<sequence length="311" mass="34155">MRGALLNGILPLYKPRGMTSFDCVAKIRKLYQTRKVGHSGTLDPNVDGVLPICIGNATKVVQFLVASGKQYQGSITLGFATTTEDLDGDTVEQAAITRPFTTAEIDAGLAALTGAITQIPPMFSAVKVNGRRLYDYARHGETVERPQRHVTITSFIQRQAATYDPQRQTQTIYFTVACSKGTYVRTLAVDLGKQLGVPAVMSDLTRLKSGGFTLADTVTFEEIEAHVAAQTEADLLAPIDRALTQYPQVTLTDAQWAKVKNGVWLTKDEGQQAAPDENTVLALVYQNSIKCLYSYRPNEQRYKPLKMFAVN</sequence>
<gene>
    <name evidence="5 8" type="primary">truB</name>
    <name evidence="8" type="ORF">ACFFLI_05330</name>
</gene>
<dbReference type="RefSeq" id="WP_137643262.1">
    <property type="nucleotide sequence ID" value="NZ_BJEA01000015.1"/>
</dbReference>
<keyword evidence="3 5" id="KW-0819">tRNA processing</keyword>
<dbReference type="InterPro" id="IPR020103">
    <property type="entry name" value="PsdUridine_synth_cat_dom_sf"/>
</dbReference>
<dbReference type="InterPro" id="IPR014780">
    <property type="entry name" value="tRNA_psdUridine_synth_TruB"/>
</dbReference>
<dbReference type="Proteomes" id="UP001589691">
    <property type="component" value="Unassembled WGS sequence"/>
</dbReference>
<dbReference type="Gene3D" id="3.30.2350.10">
    <property type="entry name" value="Pseudouridine synthase"/>
    <property type="match status" value="1"/>
</dbReference>